<gene>
    <name evidence="5" type="ORF">R3I93_016355</name>
</gene>
<keyword evidence="3" id="KW-0472">Membrane</keyword>
<dbReference type="PANTHER" id="PTHR15207">
    <property type="entry name" value="NONSYNDROMIC HEARING IMPAIRMENT PROTEIN"/>
    <property type="match status" value="1"/>
</dbReference>
<dbReference type="InterPro" id="IPR042377">
    <property type="entry name" value="GSDME"/>
</dbReference>
<protein>
    <recommendedName>
        <fullName evidence="4">Gasdermin pore forming domain-containing protein</fullName>
    </recommendedName>
</protein>
<dbReference type="GO" id="GO:0012505">
    <property type="term" value="C:endomembrane system"/>
    <property type="evidence" value="ECO:0007669"/>
    <property type="project" value="UniProtKB-SubCell"/>
</dbReference>
<dbReference type="PANTHER" id="PTHR15207:SF3">
    <property type="entry name" value="DEAFNESS, AUTOSOMAL DOMINANT 5-RELATED"/>
    <property type="match status" value="1"/>
</dbReference>
<dbReference type="GO" id="GO:0012501">
    <property type="term" value="P:programmed cell death"/>
    <property type="evidence" value="ECO:0007669"/>
    <property type="project" value="InterPro"/>
</dbReference>
<evidence type="ECO:0000256" key="3">
    <source>
        <dbReference type="ARBA" id="ARBA00023136"/>
    </source>
</evidence>
<reference evidence="5 6" key="1">
    <citation type="submission" date="2024-02" db="EMBL/GenBank/DDBJ databases">
        <title>Chromosome-level genome assembly of the Eurasian Minnow (Phoxinus phoxinus).</title>
        <authorList>
            <person name="Oriowo T.O."/>
            <person name="Martin S."/>
            <person name="Stange M."/>
            <person name="Chrysostomakis Y."/>
            <person name="Brown T."/>
            <person name="Winkler S."/>
            <person name="Kukowka S."/>
            <person name="Myers E.W."/>
            <person name="Bohne A."/>
        </authorList>
    </citation>
    <scope>NUCLEOTIDE SEQUENCE [LARGE SCALE GENOMIC DNA]</scope>
    <source>
        <strain evidence="5">ZFMK-TIS-60720</strain>
        <tissue evidence="5">Whole Organism</tissue>
    </source>
</reference>
<feature type="domain" description="Gasdermin pore forming" evidence="4">
    <location>
        <begin position="1"/>
        <end position="235"/>
    </location>
</feature>
<dbReference type="EMBL" id="JAYKXH010000017">
    <property type="protein sequence ID" value="KAK7139196.1"/>
    <property type="molecule type" value="Genomic_DNA"/>
</dbReference>
<comment type="caution">
    <text evidence="5">The sequence shown here is derived from an EMBL/GenBank/DDBJ whole genome shotgun (WGS) entry which is preliminary data.</text>
</comment>
<evidence type="ECO:0000313" key="5">
    <source>
        <dbReference type="EMBL" id="KAK7139196.1"/>
    </source>
</evidence>
<comment type="subcellular location">
    <subcellularLocation>
        <location evidence="1">Endomembrane system</location>
    </subcellularLocation>
</comment>
<evidence type="ECO:0000313" key="6">
    <source>
        <dbReference type="Proteomes" id="UP001364617"/>
    </source>
</evidence>
<evidence type="ECO:0000256" key="1">
    <source>
        <dbReference type="ARBA" id="ARBA00004308"/>
    </source>
</evidence>
<dbReference type="AlphaFoldDB" id="A0AAN9GZM4"/>
<accession>A0AAN9GZM4</accession>
<comment type="similarity">
    <text evidence="2">Belongs to the gasdermin family.</text>
</comment>
<name>A0AAN9GZM4_9TELE</name>
<dbReference type="GO" id="GO:0005737">
    <property type="term" value="C:cytoplasm"/>
    <property type="evidence" value="ECO:0007669"/>
    <property type="project" value="TreeGrafter"/>
</dbReference>
<keyword evidence="6" id="KW-1185">Reference proteome</keyword>
<dbReference type="Proteomes" id="UP001364617">
    <property type="component" value="Unassembled WGS sequence"/>
</dbReference>
<proteinExistence type="inferred from homology"/>
<dbReference type="Pfam" id="PF04598">
    <property type="entry name" value="Gasdermin"/>
    <property type="match status" value="1"/>
</dbReference>
<evidence type="ECO:0000256" key="2">
    <source>
        <dbReference type="ARBA" id="ARBA00009279"/>
    </source>
</evidence>
<sequence>MFKRATKKLVQEMDPEGALIPTSSPNDSKNLQPLAVVLKIPKGWFWQQTKYRPTPFTLNHLLNGEPGVKPVCKKKEFGKYEGKYIKSKAGSVEVGAAGGNVNMNGEGTSKLSLSLGKLQTEYVDVPKLMNDSKGRKLDLTHSLIQQSLKRNKGFTLLKERIFTTCNCSISFSELGKGGCNAMFGGSCCQMFMENSANIQYDSETALDIPPDTVIAYSVIEMTIESDGYFDLCLTSSGLEADDTSWNPSPILSEVDGQRQLIQEGFPLGNLKNALADAQTSFCALDDLSTESRSSILLLLREILLDRSVLSALVGRSDMLSSGETPCFLTSVLSEKQSQIIGAFLDLLKCEPLDKNGLSTSTPLSSFNGCCQISTANHSDLSLASELNGSSCKPEEQNGHHAVVSHQNGCSTKASKQSMELMHAIQMLISALEELTDAGLNLLEPFCTSESLKSLQDLVIHLTSNYKPLCKDTIPVFLQSDDEFHRVEALFKSCNVLLRKENDTLTSEMTCREGFLPMVLCIAIHGLASLSDAF</sequence>
<evidence type="ECO:0000259" key="4">
    <source>
        <dbReference type="Pfam" id="PF04598"/>
    </source>
</evidence>
<dbReference type="InterPro" id="IPR040460">
    <property type="entry name" value="Gasdermin_pore"/>
</dbReference>
<organism evidence="5 6">
    <name type="scientific">Phoxinus phoxinus</name>
    <name type="common">Eurasian minnow</name>
    <dbReference type="NCBI Taxonomy" id="58324"/>
    <lineage>
        <taxon>Eukaryota</taxon>
        <taxon>Metazoa</taxon>
        <taxon>Chordata</taxon>
        <taxon>Craniata</taxon>
        <taxon>Vertebrata</taxon>
        <taxon>Euteleostomi</taxon>
        <taxon>Actinopterygii</taxon>
        <taxon>Neopterygii</taxon>
        <taxon>Teleostei</taxon>
        <taxon>Ostariophysi</taxon>
        <taxon>Cypriniformes</taxon>
        <taxon>Leuciscidae</taxon>
        <taxon>Phoxininae</taxon>
        <taxon>Phoxinus</taxon>
    </lineage>
</organism>